<evidence type="ECO:0000256" key="6">
    <source>
        <dbReference type="ARBA" id="ARBA00023077"/>
    </source>
</evidence>
<dbReference type="InterPro" id="IPR037066">
    <property type="entry name" value="Plug_dom_sf"/>
</dbReference>
<comment type="subcellular location">
    <subcellularLocation>
        <location evidence="1 10">Cell outer membrane</location>
        <topology evidence="1 10">Multi-pass membrane protein</topology>
    </subcellularLocation>
</comment>
<dbReference type="SUPFAM" id="SSF56935">
    <property type="entry name" value="Porins"/>
    <property type="match status" value="1"/>
</dbReference>
<name>A3U5S1_CROAH</name>
<dbReference type="Pfam" id="PF00593">
    <property type="entry name" value="TonB_dep_Rec_b-barrel"/>
    <property type="match status" value="1"/>
</dbReference>
<evidence type="ECO:0000256" key="7">
    <source>
        <dbReference type="ARBA" id="ARBA00023136"/>
    </source>
</evidence>
<dbReference type="GO" id="GO:0044718">
    <property type="term" value="P:siderophore transmembrane transport"/>
    <property type="evidence" value="ECO:0007669"/>
    <property type="project" value="TreeGrafter"/>
</dbReference>
<evidence type="ECO:0000256" key="8">
    <source>
        <dbReference type="ARBA" id="ARBA00023170"/>
    </source>
</evidence>
<dbReference type="PROSITE" id="PS52016">
    <property type="entry name" value="TONB_DEPENDENT_REC_3"/>
    <property type="match status" value="1"/>
</dbReference>
<dbReference type="GO" id="GO:0009279">
    <property type="term" value="C:cell outer membrane"/>
    <property type="evidence" value="ECO:0007669"/>
    <property type="project" value="UniProtKB-SubCell"/>
</dbReference>
<dbReference type="Proteomes" id="UP000002297">
    <property type="component" value="Chromosome"/>
</dbReference>
<dbReference type="InterPro" id="IPR039426">
    <property type="entry name" value="TonB-dep_rcpt-like"/>
</dbReference>
<evidence type="ECO:0000256" key="4">
    <source>
        <dbReference type="ARBA" id="ARBA00022692"/>
    </source>
</evidence>
<dbReference type="PANTHER" id="PTHR30069:SF29">
    <property type="entry name" value="HEMOGLOBIN AND HEMOGLOBIN-HAPTOGLOBIN-BINDING PROTEIN 1-RELATED"/>
    <property type="match status" value="1"/>
</dbReference>
<dbReference type="Gene3D" id="2.40.170.20">
    <property type="entry name" value="TonB-dependent receptor, beta-barrel domain"/>
    <property type="match status" value="1"/>
</dbReference>
<evidence type="ECO:0000313" key="14">
    <source>
        <dbReference type="EMBL" id="EAP87588.1"/>
    </source>
</evidence>
<keyword evidence="8" id="KW-0675">Receptor</keyword>
<feature type="domain" description="TonB-dependent receptor plug" evidence="13">
    <location>
        <begin position="89"/>
        <end position="196"/>
    </location>
</feature>
<proteinExistence type="inferred from homology"/>
<dbReference type="eggNOG" id="COG4206">
    <property type="taxonomic scope" value="Bacteria"/>
</dbReference>
<evidence type="ECO:0000256" key="2">
    <source>
        <dbReference type="ARBA" id="ARBA00022448"/>
    </source>
</evidence>
<dbReference type="InterPro" id="IPR010917">
    <property type="entry name" value="TonB_rcpt_CS"/>
</dbReference>
<accession>A3U5S1</accession>
<keyword evidence="5" id="KW-0732">Signal</keyword>
<keyword evidence="2 10" id="KW-0813">Transport</keyword>
<organism evidence="14 15">
    <name type="scientific">Croceibacter atlanticus (strain ATCC BAA-628 / JCM 21780 / CIP 108009 / IAM 15332 / KCTC 12090 / HTCC2559)</name>
    <dbReference type="NCBI Taxonomy" id="216432"/>
    <lineage>
        <taxon>Bacteria</taxon>
        <taxon>Pseudomonadati</taxon>
        <taxon>Bacteroidota</taxon>
        <taxon>Flavobacteriia</taxon>
        <taxon>Flavobacteriales</taxon>
        <taxon>Flavobacteriaceae</taxon>
        <taxon>Croceibacter</taxon>
    </lineage>
</organism>
<comment type="similarity">
    <text evidence="10 11">Belongs to the TonB-dependent receptor family.</text>
</comment>
<keyword evidence="4 10" id="KW-0812">Transmembrane</keyword>
<keyword evidence="9 10" id="KW-0998">Cell outer membrane</keyword>
<dbReference type="InterPro" id="IPR012910">
    <property type="entry name" value="Plug_dom"/>
</dbReference>
<dbReference type="InterPro" id="IPR036942">
    <property type="entry name" value="Beta-barrel_TonB_sf"/>
</dbReference>
<dbReference type="InterPro" id="IPR000531">
    <property type="entry name" value="Beta-barrel_TonB"/>
</dbReference>
<evidence type="ECO:0000313" key="15">
    <source>
        <dbReference type="Proteomes" id="UP000002297"/>
    </source>
</evidence>
<dbReference type="HOGENOM" id="CLU_008287_18_4_10"/>
<evidence type="ECO:0008006" key="16">
    <source>
        <dbReference type="Google" id="ProtNLM"/>
    </source>
</evidence>
<evidence type="ECO:0000256" key="9">
    <source>
        <dbReference type="ARBA" id="ARBA00023237"/>
    </source>
</evidence>
<dbReference type="STRING" id="216432.CA2559_02495"/>
<reference evidence="14 15" key="1">
    <citation type="journal article" date="2010" name="J. Bacteriol.">
        <title>The complete genome sequence of Croceibacter atlanticus HTCC2559T.</title>
        <authorList>
            <person name="Oh H.M."/>
            <person name="Kang I."/>
            <person name="Ferriera S."/>
            <person name="Giovannoni S.J."/>
            <person name="Cho J.C."/>
        </authorList>
    </citation>
    <scope>NUCLEOTIDE SEQUENCE [LARGE SCALE GENOMIC DNA]</scope>
    <source>
        <strain evidence="15">ATCC BAA-628 / HTCC2559 / KCTC 12090</strain>
    </source>
</reference>
<dbReference type="GO" id="GO:0015344">
    <property type="term" value="F:siderophore uptake transmembrane transporter activity"/>
    <property type="evidence" value="ECO:0007669"/>
    <property type="project" value="TreeGrafter"/>
</dbReference>
<keyword evidence="3 10" id="KW-1134">Transmembrane beta strand</keyword>
<keyword evidence="7 10" id="KW-0472">Membrane</keyword>
<keyword evidence="15" id="KW-1185">Reference proteome</keyword>
<dbReference type="PROSITE" id="PS01156">
    <property type="entry name" value="TONB_DEPENDENT_REC_2"/>
    <property type="match status" value="1"/>
</dbReference>
<evidence type="ECO:0000259" key="12">
    <source>
        <dbReference type="Pfam" id="PF00593"/>
    </source>
</evidence>
<dbReference type="PANTHER" id="PTHR30069">
    <property type="entry name" value="TONB-DEPENDENT OUTER MEMBRANE RECEPTOR"/>
    <property type="match status" value="1"/>
</dbReference>
<protein>
    <recommendedName>
        <fullName evidence="16">TonB-dependent receptor</fullName>
    </recommendedName>
</protein>
<sequence length="777" mass="86438">MSEDTEDPLFNVAVFNLDKSKSSVTDFNGSVSLKSFTLTETIIFKHLAHKVFKTTKASVLKEGNTIYLEASENALDEVVMSVSKFSQKEKEVSQKIVSIKAKDIIAANPQTSADLLESTGQVFVQKSQLGGGSPIIRGFSTNRLLITVDGVRFNTAIFRGGNVQNIISIDPLAVENTEVILGPGSVVYGSDAVGGVMNFYSKKPKFSNDANLKTSGNALVRYATANAEKTGHVDINFGKEKWAFLTSVSYSDFDDLKMGSHGPDEYLRPDYQTTQNGEDLVVLNDDPKVQVETGFNQIYLMQKARFSPNTKWDFNLGISYSETSDYPRYDRLIRKNEGEFRAAEWYYGPQSWLSTNLDIRQTQSTLFYDEANLTLAYQKFEESRNDRNFGENIRFETDEVVNAYSTNLDFTKSLGKHKVFYGLEYVHNKVSSFGKQTNINTNESVEDASRYPDGSTWQSAAAYASAQWSLQDGLTLTTGARYNQVIVNATFNDRFYDFPFDKADINTGALTGSAGLSWQPTALFGTKLGFSTAFRAPNIDDVGKVFDSEPGSVVVPNPDLDPEYAYNTEIGFTLNFNNNVKFDIGGFYTLLNNALVRRDFTLNGESTIDYQGEPSQVQAIQNAASGKVYGFEAGTEVNFNKNLQLTSQINITEGTQELDDGTEAPLRHAAPVFGNTHFKFSKNKITLDAFAEYNGEFSFEELAPSEQDKPYLYAIDENGNPYSPSWYTLNFTAQYDVLDNLKATATVENITDQRYRTYSSGIAAAGRNLILALSYDF</sequence>
<evidence type="ECO:0000256" key="1">
    <source>
        <dbReference type="ARBA" id="ARBA00004571"/>
    </source>
</evidence>
<evidence type="ECO:0000256" key="3">
    <source>
        <dbReference type="ARBA" id="ARBA00022452"/>
    </source>
</evidence>
<evidence type="ECO:0000256" key="11">
    <source>
        <dbReference type="RuleBase" id="RU003357"/>
    </source>
</evidence>
<dbReference type="AlphaFoldDB" id="A3U5S1"/>
<evidence type="ECO:0000259" key="13">
    <source>
        <dbReference type="Pfam" id="PF07715"/>
    </source>
</evidence>
<dbReference type="Gene3D" id="2.170.130.10">
    <property type="entry name" value="TonB-dependent receptor, plug domain"/>
    <property type="match status" value="1"/>
</dbReference>
<evidence type="ECO:0000256" key="10">
    <source>
        <dbReference type="PROSITE-ProRule" id="PRU01360"/>
    </source>
</evidence>
<dbReference type="CDD" id="cd01347">
    <property type="entry name" value="ligand_gated_channel"/>
    <property type="match status" value="1"/>
</dbReference>
<keyword evidence="6 11" id="KW-0798">TonB box</keyword>
<feature type="domain" description="TonB-dependent receptor-like beta-barrel" evidence="12">
    <location>
        <begin position="350"/>
        <end position="750"/>
    </location>
</feature>
<evidence type="ECO:0000256" key="5">
    <source>
        <dbReference type="ARBA" id="ARBA00022729"/>
    </source>
</evidence>
<gene>
    <name evidence="14" type="ordered locus">CA2559_02495</name>
</gene>
<dbReference type="Pfam" id="PF07715">
    <property type="entry name" value="Plug"/>
    <property type="match status" value="1"/>
</dbReference>
<dbReference type="EMBL" id="CP002046">
    <property type="protein sequence ID" value="EAP87588.1"/>
    <property type="molecule type" value="Genomic_DNA"/>
</dbReference>
<dbReference type="KEGG" id="cat:CA2559_02495"/>